<evidence type="ECO:0000256" key="1">
    <source>
        <dbReference type="SAM" id="MobiDB-lite"/>
    </source>
</evidence>
<reference evidence="2" key="1">
    <citation type="submission" date="2023-02" db="EMBL/GenBank/DDBJ databases">
        <title>Genome of toxic invasive species Heracleum sosnowskyi carries increased number of genes despite the absence of recent whole-genome duplications.</title>
        <authorList>
            <person name="Schelkunov M."/>
            <person name="Shtratnikova V."/>
            <person name="Makarenko M."/>
            <person name="Klepikova A."/>
            <person name="Omelchenko D."/>
            <person name="Novikova G."/>
            <person name="Obukhova E."/>
            <person name="Bogdanov V."/>
            <person name="Penin A."/>
            <person name="Logacheva M."/>
        </authorList>
    </citation>
    <scope>NUCLEOTIDE SEQUENCE</scope>
    <source>
        <strain evidence="2">Hsosn_3</strain>
        <tissue evidence="2">Leaf</tissue>
    </source>
</reference>
<accession>A0AAD8JIG4</accession>
<dbReference type="AlphaFoldDB" id="A0AAD8JIG4"/>
<dbReference type="EMBL" id="JAUIZM010000001">
    <property type="protein sequence ID" value="KAK1404069.1"/>
    <property type="molecule type" value="Genomic_DNA"/>
</dbReference>
<sequence length="521" mass="59568">MSSCLDKTNQTNHVSNDYNDPNPEVDFNDETDDDDDLYADEDTLLFIKSLKPVGNSFALVRKSNGDPTFLMYEGLVDAEDCDNDSDRRITRSFTRNIHGSNYVLRNVSPSGLAKKREKDRNNIGTGNKRVGLNSGSQSVRPRRNKMPRVIKEVCDDGHSGKVDKAVRCLAKKQKIDRGNGETRKVGSNCLSRNLRPRKYWNPCVEKNVSSDCSDRVIKGRGKRSSDYTWRNRRPLANGEHVDKRRARRLSGSRYTRGLVKKRKSNQGNGAEKERSCMMEAQGGQGNGAVKERSNCIMEIQPDQGNGAEKEIICKIEALDDQDYSDSNRAYDIWLRNYIAEMCDLGNGNVETSSDPELEVLDEDPQCIEWKYSGLADSNVLDASVQIYLNLVVMQDDDLQYIGERSRSENPQFRKDVEDILRRPYDEREYETLWLQVNIRKPIQGYREMRGHLKAYSKDAMGKSYLDEYLDLGGKLDTFETDLPRKLNVLRGFFYYLKNIATDGIFKPWLDESCLASIPRTE</sequence>
<comment type="caution">
    <text evidence="2">The sequence shown here is derived from an EMBL/GenBank/DDBJ whole genome shotgun (WGS) entry which is preliminary data.</text>
</comment>
<name>A0AAD8JIG4_9APIA</name>
<feature type="region of interest" description="Disordered" evidence="1">
    <location>
        <begin position="1"/>
        <end position="34"/>
    </location>
</feature>
<organism evidence="2 3">
    <name type="scientific">Heracleum sosnowskyi</name>
    <dbReference type="NCBI Taxonomy" id="360622"/>
    <lineage>
        <taxon>Eukaryota</taxon>
        <taxon>Viridiplantae</taxon>
        <taxon>Streptophyta</taxon>
        <taxon>Embryophyta</taxon>
        <taxon>Tracheophyta</taxon>
        <taxon>Spermatophyta</taxon>
        <taxon>Magnoliopsida</taxon>
        <taxon>eudicotyledons</taxon>
        <taxon>Gunneridae</taxon>
        <taxon>Pentapetalae</taxon>
        <taxon>asterids</taxon>
        <taxon>campanulids</taxon>
        <taxon>Apiales</taxon>
        <taxon>Apiaceae</taxon>
        <taxon>Apioideae</taxon>
        <taxon>apioid superclade</taxon>
        <taxon>Tordylieae</taxon>
        <taxon>Tordyliinae</taxon>
        <taxon>Heracleum</taxon>
    </lineage>
</organism>
<proteinExistence type="predicted"/>
<feature type="compositionally biased region" description="Polar residues" evidence="1">
    <location>
        <begin position="1"/>
        <end position="19"/>
    </location>
</feature>
<dbReference type="Proteomes" id="UP001237642">
    <property type="component" value="Unassembled WGS sequence"/>
</dbReference>
<evidence type="ECO:0000313" key="3">
    <source>
        <dbReference type="Proteomes" id="UP001237642"/>
    </source>
</evidence>
<feature type="region of interest" description="Disordered" evidence="1">
    <location>
        <begin position="112"/>
        <end position="144"/>
    </location>
</feature>
<gene>
    <name evidence="2" type="ORF">POM88_003674</name>
</gene>
<protein>
    <submittedName>
        <fullName evidence="2">Uncharacterized protein</fullName>
    </submittedName>
</protein>
<evidence type="ECO:0000313" key="2">
    <source>
        <dbReference type="EMBL" id="KAK1404069.1"/>
    </source>
</evidence>
<reference evidence="2" key="2">
    <citation type="submission" date="2023-05" db="EMBL/GenBank/DDBJ databases">
        <authorList>
            <person name="Schelkunov M.I."/>
        </authorList>
    </citation>
    <scope>NUCLEOTIDE SEQUENCE</scope>
    <source>
        <strain evidence="2">Hsosn_3</strain>
        <tissue evidence="2">Leaf</tissue>
    </source>
</reference>
<dbReference type="PANTHER" id="PTHR34194">
    <property type="entry name" value="F14J8.16 PROTEIN"/>
    <property type="match status" value="1"/>
</dbReference>
<keyword evidence="3" id="KW-1185">Reference proteome</keyword>
<dbReference type="PANTHER" id="PTHR34194:SF2">
    <property type="entry name" value="F14J8.16 PROTEIN"/>
    <property type="match status" value="1"/>
</dbReference>